<reference evidence="1" key="1">
    <citation type="submission" date="2013-08" db="EMBL/GenBank/DDBJ databases">
        <title>Gene expansion shapes genome architecture in the human pathogen Lichtheimia corymbifera: an evolutionary genomics analysis in the ancient terrestrial Mucorales (Mucoromycotina).</title>
        <authorList>
            <person name="Schwartze V.U."/>
            <person name="Winter S."/>
            <person name="Shelest E."/>
            <person name="Marcet-Houben M."/>
            <person name="Horn F."/>
            <person name="Wehner S."/>
            <person name="Hoffmann K."/>
            <person name="Riege K."/>
            <person name="Sammeth M."/>
            <person name="Nowrousian M."/>
            <person name="Valiante V."/>
            <person name="Linde J."/>
            <person name="Jacobsen I.D."/>
            <person name="Marz M."/>
            <person name="Brakhage A.A."/>
            <person name="Gabaldon T."/>
            <person name="Bocker S."/>
            <person name="Voigt K."/>
        </authorList>
    </citation>
    <scope>NUCLEOTIDE SEQUENCE [LARGE SCALE GENOMIC DNA]</scope>
    <source>
        <strain evidence="1">FSU 9682</strain>
    </source>
</reference>
<comment type="caution">
    <text evidence="1">The sequence shown here is derived from an EMBL/GenBank/DDBJ whole genome shotgun (WGS) entry which is preliminary data.</text>
</comment>
<dbReference type="EMBL" id="CBTN010000001">
    <property type="protein sequence ID" value="CDH48564.1"/>
    <property type="molecule type" value="Genomic_DNA"/>
</dbReference>
<keyword evidence="2" id="KW-1185">Reference proteome</keyword>
<gene>
    <name evidence="1" type="ORF">LCOR_00340.1</name>
</gene>
<dbReference type="VEuPathDB" id="FungiDB:LCOR_00340.1"/>
<proteinExistence type="predicted"/>
<protein>
    <submittedName>
        <fullName evidence="1">Uncharacterized protein</fullName>
    </submittedName>
</protein>
<organism evidence="1 2">
    <name type="scientific">Lichtheimia corymbifera JMRC:FSU:9682</name>
    <dbReference type="NCBI Taxonomy" id="1263082"/>
    <lineage>
        <taxon>Eukaryota</taxon>
        <taxon>Fungi</taxon>
        <taxon>Fungi incertae sedis</taxon>
        <taxon>Mucoromycota</taxon>
        <taxon>Mucoromycotina</taxon>
        <taxon>Mucoromycetes</taxon>
        <taxon>Mucorales</taxon>
        <taxon>Lichtheimiaceae</taxon>
        <taxon>Lichtheimia</taxon>
    </lineage>
</organism>
<dbReference type="Proteomes" id="UP000027586">
    <property type="component" value="Unassembled WGS sequence"/>
</dbReference>
<evidence type="ECO:0000313" key="2">
    <source>
        <dbReference type="Proteomes" id="UP000027586"/>
    </source>
</evidence>
<accession>A0A068RF41</accession>
<sequence length="123" mass="13714">MPLAIGDCELVVTAFITTRARSINKRATSTGCSRQRNIYPTQWHGKRARKDMLKTLSIFLGMALIKTAMHSSTLMNKMNKTRIPQQPQALKNNLEQEGCDATYQKEEQESVSGADKITGCVPL</sequence>
<dbReference type="AlphaFoldDB" id="A0A068RF41"/>
<name>A0A068RF41_9FUNG</name>
<evidence type="ECO:0000313" key="1">
    <source>
        <dbReference type="EMBL" id="CDH48564.1"/>
    </source>
</evidence>